<dbReference type="RefSeq" id="WP_012558270.1">
    <property type="nucleotide sequence ID" value="NC_011369.1"/>
</dbReference>
<feature type="coiled-coil region" evidence="1">
    <location>
        <begin position="28"/>
        <end position="55"/>
    </location>
</feature>
<dbReference type="AlphaFoldDB" id="A0ABF7QP16"/>
<evidence type="ECO:0000256" key="1">
    <source>
        <dbReference type="SAM" id="Coils"/>
    </source>
</evidence>
<keyword evidence="1" id="KW-0175">Coiled coil</keyword>
<keyword evidence="3" id="KW-1185">Reference proteome</keyword>
<name>A0ABF7QP16_RHILW</name>
<evidence type="ECO:0000313" key="3">
    <source>
        <dbReference type="Proteomes" id="UP000008330"/>
    </source>
</evidence>
<reference evidence="2 3" key="1">
    <citation type="journal article" date="2010" name="Stand. Genomic Sci.">
        <title>Complete genome sequence of Rhizobium leguminosarum bv trifolii strain WSM2304, an effective microsymbiont of the South American clover Trifolium polymorphum.</title>
        <authorList>
            <person name="Reeve W."/>
            <person name="O'Hara G."/>
            <person name="Chain P."/>
            <person name="Ardley J."/>
            <person name="Brau L."/>
            <person name="Nandesena K."/>
            <person name="Tiwari R."/>
            <person name="Malfatti S."/>
            <person name="Kiss H."/>
            <person name="Lapidus A."/>
            <person name="Copeland A."/>
            <person name="Nolan M."/>
            <person name="Land M."/>
            <person name="Ivanova N."/>
            <person name="Mavromatis K."/>
            <person name="Markowitz V."/>
            <person name="Kyrpides N."/>
            <person name="Melino V."/>
            <person name="Denton M."/>
            <person name="Yates R."/>
            <person name="Howieson J."/>
        </authorList>
    </citation>
    <scope>NUCLEOTIDE SEQUENCE [LARGE SCALE GENOMIC DNA]</scope>
    <source>
        <strain evidence="2 3">WSM2304</strain>
    </source>
</reference>
<evidence type="ECO:0008006" key="4">
    <source>
        <dbReference type="Google" id="ProtNLM"/>
    </source>
</evidence>
<dbReference type="Proteomes" id="UP000008330">
    <property type="component" value="Chromosome"/>
</dbReference>
<gene>
    <name evidence="2" type="ordered locus">Rleg2_2472</name>
</gene>
<proteinExistence type="predicted"/>
<protein>
    <recommendedName>
        <fullName evidence="4">Histidine kinase</fullName>
    </recommendedName>
</protein>
<dbReference type="KEGG" id="rlt:Rleg2_2472"/>
<sequence length="67" mass="7571">MRTDRILIKRPPDPFASEINERVRRRRLTAASRDKQNLSEIADQLKALAERAREIGAAKADGGDAQR</sequence>
<evidence type="ECO:0000313" key="2">
    <source>
        <dbReference type="EMBL" id="ACI55746.1"/>
    </source>
</evidence>
<accession>A0ABF7QP16</accession>
<dbReference type="EMBL" id="CP001191">
    <property type="protein sequence ID" value="ACI55746.1"/>
    <property type="molecule type" value="Genomic_DNA"/>
</dbReference>
<organism evidence="2 3">
    <name type="scientific">Rhizobium leguminosarum bv. trifolii (strain WSM2304)</name>
    <dbReference type="NCBI Taxonomy" id="395492"/>
    <lineage>
        <taxon>Bacteria</taxon>
        <taxon>Pseudomonadati</taxon>
        <taxon>Pseudomonadota</taxon>
        <taxon>Alphaproteobacteria</taxon>
        <taxon>Hyphomicrobiales</taxon>
        <taxon>Rhizobiaceae</taxon>
        <taxon>Rhizobium/Agrobacterium group</taxon>
        <taxon>Rhizobium</taxon>
    </lineage>
</organism>